<feature type="chain" id="PRO_5001632137" evidence="1">
    <location>
        <begin position="30"/>
        <end position="131"/>
    </location>
</feature>
<comment type="caution">
    <text evidence="2">The sequence shown here is derived from an EMBL/GenBank/DDBJ whole genome shotgun (WGS) entry which is preliminary data.</text>
</comment>
<dbReference type="eggNOG" id="ENOG5033J6H">
    <property type="taxonomic scope" value="Bacteria"/>
</dbReference>
<organism evidence="2 3">
    <name type="scientific">Kitasatospora cheerisanensis KCTC 2395</name>
    <dbReference type="NCBI Taxonomy" id="1348663"/>
    <lineage>
        <taxon>Bacteria</taxon>
        <taxon>Bacillati</taxon>
        <taxon>Actinomycetota</taxon>
        <taxon>Actinomycetes</taxon>
        <taxon>Kitasatosporales</taxon>
        <taxon>Streptomycetaceae</taxon>
        <taxon>Kitasatospora</taxon>
    </lineage>
</organism>
<name>A0A066Z7F9_9ACTN</name>
<accession>A0A066Z7F9</accession>
<evidence type="ECO:0000313" key="3">
    <source>
        <dbReference type="Proteomes" id="UP000027178"/>
    </source>
</evidence>
<dbReference type="AlphaFoldDB" id="A0A066Z7F9"/>
<dbReference type="RefSeq" id="WP_035861143.1">
    <property type="nucleotide sequence ID" value="NZ_KK853997.1"/>
</dbReference>
<feature type="signal peptide" evidence="1">
    <location>
        <begin position="1"/>
        <end position="29"/>
    </location>
</feature>
<protein>
    <submittedName>
        <fullName evidence="2">Uncharacterized protein</fullName>
    </submittedName>
</protein>
<reference evidence="2 3" key="1">
    <citation type="submission" date="2014-05" db="EMBL/GenBank/DDBJ databases">
        <title>Draft Genome Sequence of Kitasatospora cheerisanensis KCTC 2395.</title>
        <authorList>
            <person name="Nam D.H."/>
        </authorList>
    </citation>
    <scope>NUCLEOTIDE SEQUENCE [LARGE SCALE GENOMIC DNA]</scope>
    <source>
        <strain evidence="2 3">KCTC 2395</strain>
    </source>
</reference>
<dbReference type="OrthoDB" id="5023295at2"/>
<gene>
    <name evidence="2" type="ORF">KCH_19370</name>
</gene>
<evidence type="ECO:0000256" key="1">
    <source>
        <dbReference type="SAM" id="SignalP"/>
    </source>
</evidence>
<keyword evidence="3" id="KW-1185">Reference proteome</keyword>
<dbReference type="PATRIC" id="fig|1348663.4.peg.1870"/>
<dbReference type="EMBL" id="JNBY01000073">
    <property type="protein sequence ID" value="KDN86120.1"/>
    <property type="molecule type" value="Genomic_DNA"/>
</dbReference>
<dbReference type="HOGENOM" id="CLU_131549_0_0_11"/>
<dbReference type="Proteomes" id="UP000027178">
    <property type="component" value="Unassembled WGS sequence"/>
</dbReference>
<proteinExistence type="predicted"/>
<sequence>MKNFIRRRAGVIGAALLAATAMTAIPAHAEGSWSSYISNWNSGNESRRWTDNHTDSTSTQVDFSSCTIHAGDTKIRLELDRDISYWPDATYGMRDNYCGNSNWGEMSDKGSFYFIDYHDGGIDVGSVYTSY</sequence>
<keyword evidence="1" id="KW-0732">Signal</keyword>
<evidence type="ECO:0000313" key="2">
    <source>
        <dbReference type="EMBL" id="KDN86120.1"/>
    </source>
</evidence>